<sequence>MATAAKNALEAIHEETSDFHMRETFDAKTGKGFSPLNM</sequence>
<keyword evidence="2" id="KW-1185">Reference proteome</keyword>
<accession>A0A8J2BM12</accession>
<name>A0A8J2BM12_9BACT</name>
<protein>
    <submittedName>
        <fullName evidence="1">Uncharacterized protein</fullName>
    </submittedName>
</protein>
<dbReference type="Proteomes" id="UP000663859">
    <property type="component" value="Unassembled WGS sequence"/>
</dbReference>
<evidence type="ECO:0000313" key="2">
    <source>
        <dbReference type="Proteomes" id="UP000663859"/>
    </source>
</evidence>
<dbReference type="EMBL" id="CAJNOB010000001">
    <property type="protein sequence ID" value="CAF0689851.1"/>
    <property type="molecule type" value="Genomic_DNA"/>
</dbReference>
<comment type="caution">
    <text evidence="1">The sequence shown here is derived from an EMBL/GenBank/DDBJ whole genome shotgun (WGS) entry which is preliminary data.</text>
</comment>
<gene>
    <name evidence="1" type="ORF">MPNT_10399</name>
</gene>
<evidence type="ECO:0000313" key="1">
    <source>
        <dbReference type="EMBL" id="CAF0689851.1"/>
    </source>
</evidence>
<dbReference type="AlphaFoldDB" id="A0A8J2BM12"/>
<organism evidence="1 2">
    <name type="scientific">Candidatus Methylacidithermus pantelleriae</name>
    <dbReference type="NCBI Taxonomy" id="2744239"/>
    <lineage>
        <taxon>Bacteria</taxon>
        <taxon>Pseudomonadati</taxon>
        <taxon>Verrucomicrobiota</taxon>
        <taxon>Methylacidiphilae</taxon>
        <taxon>Methylacidiphilales</taxon>
        <taxon>Methylacidiphilaceae</taxon>
        <taxon>Candidatus Methylacidithermus</taxon>
    </lineage>
</organism>
<proteinExistence type="predicted"/>
<reference evidence="1" key="1">
    <citation type="submission" date="2021-02" db="EMBL/GenBank/DDBJ databases">
        <authorList>
            <person name="Cremers G."/>
            <person name="Picone N."/>
        </authorList>
    </citation>
    <scope>NUCLEOTIDE SEQUENCE</scope>
    <source>
        <strain evidence="1">PQ17</strain>
    </source>
</reference>